<reference evidence="1 2" key="1">
    <citation type="submission" date="2015-11" db="EMBL/GenBank/DDBJ databases">
        <title>Expanding the genomic diversity of Burkholderia species for the development of highly accurate diagnostics.</title>
        <authorList>
            <person name="Sahl J."/>
            <person name="Keim P."/>
            <person name="Wagner D."/>
        </authorList>
    </citation>
    <scope>NUCLEOTIDE SEQUENCE [LARGE SCALE GENOMIC DNA]</scope>
    <source>
        <strain evidence="1 2">RF32-BP12</strain>
    </source>
</reference>
<evidence type="ECO:0000313" key="2">
    <source>
        <dbReference type="Proteomes" id="UP000056450"/>
    </source>
</evidence>
<gene>
    <name evidence="1" type="ORF">WI41_20605</name>
</gene>
<sequence>MSGRAAIVRFTCSRSGWPRNPDRDDDNRAHHAELPNSALRLLVDILAEGAECNAIKAASIHA</sequence>
<dbReference type="Proteomes" id="UP000056450">
    <property type="component" value="Unassembled WGS sequence"/>
</dbReference>
<accession>A0AAP1C3V3</accession>
<dbReference type="AlphaFoldDB" id="A0AAP1C3V3"/>
<dbReference type="EMBL" id="LOTQ01000030">
    <property type="protein sequence ID" value="KVA04502.1"/>
    <property type="molecule type" value="Genomic_DNA"/>
</dbReference>
<protein>
    <submittedName>
        <fullName evidence="1">Uncharacterized protein</fullName>
    </submittedName>
</protein>
<proteinExistence type="predicted"/>
<organism evidence="1 2">
    <name type="scientific">Burkholderia latens</name>
    <dbReference type="NCBI Taxonomy" id="488446"/>
    <lineage>
        <taxon>Bacteria</taxon>
        <taxon>Pseudomonadati</taxon>
        <taxon>Pseudomonadota</taxon>
        <taxon>Betaproteobacteria</taxon>
        <taxon>Burkholderiales</taxon>
        <taxon>Burkholderiaceae</taxon>
        <taxon>Burkholderia</taxon>
        <taxon>Burkholderia cepacia complex</taxon>
    </lineage>
</organism>
<comment type="caution">
    <text evidence="1">The sequence shown here is derived from an EMBL/GenBank/DDBJ whole genome shotgun (WGS) entry which is preliminary data.</text>
</comment>
<evidence type="ECO:0000313" key="1">
    <source>
        <dbReference type="EMBL" id="KVA04502.1"/>
    </source>
</evidence>
<name>A0AAP1C3V3_9BURK</name>